<protein>
    <submittedName>
        <fullName evidence="1">Uncharacterized protein</fullName>
    </submittedName>
</protein>
<dbReference type="AlphaFoldDB" id="A0A1E5CBN5"/>
<reference evidence="1 2" key="1">
    <citation type="journal article" date="2012" name="Science">
        <title>Ecological populations of bacteria act as socially cohesive units of antibiotic production and resistance.</title>
        <authorList>
            <person name="Cordero O.X."/>
            <person name="Wildschutte H."/>
            <person name="Kirkup B."/>
            <person name="Proehl S."/>
            <person name="Ngo L."/>
            <person name="Hussain F."/>
            <person name="Le Roux F."/>
            <person name="Mincer T."/>
            <person name="Polz M.F."/>
        </authorList>
    </citation>
    <scope>NUCLEOTIDE SEQUENCE [LARGE SCALE GENOMIC DNA]</scope>
    <source>
        <strain evidence="1 2">FF-454</strain>
    </source>
</reference>
<dbReference type="Proteomes" id="UP000095039">
    <property type="component" value="Unassembled WGS sequence"/>
</dbReference>
<accession>A0A1E5CBN5</accession>
<proteinExistence type="predicted"/>
<organism evidence="1 2">
    <name type="scientific">Enterovibrio norvegicus FF-454</name>
    <dbReference type="NCBI Taxonomy" id="1185651"/>
    <lineage>
        <taxon>Bacteria</taxon>
        <taxon>Pseudomonadati</taxon>
        <taxon>Pseudomonadota</taxon>
        <taxon>Gammaproteobacteria</taxon>
        <taxon>Vibrionales</taxon>
        <taxon>Vibrionaceae</taxon>
        <taxon>Enterovibrio</taxon>
    </lineage>
</organism>
<sequence length="145" mass="16637">MLWHKVQDQLELHTISIIVGPNRTDKTKFLCEQYEGLPFHIDVSKAMVAYCGGDTRITEQEWVKIIERDCAFITVDDAHLLQPLDLKKLIEIAVETKKRLYMSCNETIGPYLPSFLSHAQNYQLSVVKLERLTDKDVCAWSLAGI</sequence>
<gene>
    <name evidence="1" type="ORF">A1OK_20160</name>
</gene>
<keyword evidence="2" id="KW-1185">Reference proteome</keyword>
<dbReference type="RefSeq" id="WP_016958599.1">
    <property type="nucleotide sequence ID" value="NZ_AJWN02000032.1"/>
</dbReference>
<evidence type="ECO:0000313" key="1">
    <source>
        <dbReference type="EMBL" id="OEE62899.1"/>
    </source>
</evidence>
<name>A0A1E5CBN5_9GAMM</name>
<dbReference type="EMBL" id="AJWN02000032">
    <property type="protein sequence ID" value="OEE62899.1"/>
    <property type="molecule type" value="Genomic_DNA"/>
</dbReference>
<evidence type="ECO:0000313" key="2">
    <source>
        <dbReference type="Proteomes" id="UP000095039"/>
    </source>
</evidence>
<comment type="caution">
    <text evidence="1">The sequence shown here is derived from an EMBL/GenBank/DDBJ whole genome shotgun (WGS) entry which is preliminary data.</text>
</comment>